<sequence>MEPLNFRLIIEANSNGLWLNCARQPPIARGGRLPIQLCGCAQRNRTFVHWCMCPVLEAKGYMLICLMFTFLKLVSTEIKIPRAQLNRPNKNPKRQT</sequence>
<dbReference type="EMBL" id="OD018964">
    <property type="protein sequence ID" value="CAD7418908.1"/>
    <property type="molecule type" value="Genomic_DNA"/>
</dbReference>
<gene>
    <name evidence="1" type="ORF">TPSB3V08_LOCUS12676</name>
</gene>
<proteinExistence type="predicted"/>
<evidence type="ECO:0000313" key="1">
    <source>
        <dbReference type="EMBL" id="CAD7418908.1"/>
    </source>
</evidence>
<reference evidence="1" key="1">
    <citation type="submission" date="2020-11" db="EMBL/GenBank/DDBJ databases">
        <authorList>
            <person name="Tran Van P."/>
        </authorList>
    </citation>
    <scope>NUCLEOTIDE SEQUENCE</scope>
</reference>
<accession>A0A7R9DS13</accession>
<name>A0A7R9DS13_TIMPO</name>
<protein>
    <submittedName>
        <fullName evidence="1">Uncharacterized protein</fullName>
    </submittedName>
</protein>
<dbReference type="AlphaFoldDB" id="A0A7R9DS13"/>
<organism evidence="1">
    <name type="scientific">Timema poppense</name>
    <name type="common">Walking stick</name>
    <dbReference type="NCBI Taxonomy" id="170557"/>
    <lineage>
        <taxon>Eukaryota</taxon>
        <taxon>Metazoa</taxon>
        <taxon>Ecdysozoa</taxon>
        <taxon>Arthropoda</taxon>
        <taxon>Hexapoda</taxon>
        <taxon>Insecta</taxon>
        <taxon>Pterygota</taxon>
        <taxon>Neoptera</taxon>
        <taxon>Polyneoptera</taxon>
        <taxon>Phasmatodea</taxon>
        <taxon>Timematodea</taxon>
        <taxon>Timematoidea</taxon>
        <taxon>Timematidae</taxon>
        <taxon>Timema</taxon>
    </lineage>
</organism>